<feature type="region of interest" description="Disordered" evidence="1">
    <location>
        <begin position="149"/>
        <end position="213"/>
    </location>
</feature>
<protein>
    <submittedName>
        <fullName evidence="2">Uncharacterized protein</fullName>
    </submittedName>
</protein>
<reference evidence="2" key="2">
    <citation type="submission" date="2023-05" db="EMBL/GenBank/DDBJ databases">
        <authorList>
            <consortium name="Lawrence Berkeley National Laboratory"/>
            <person name="Steindorff A."/>
            <person name="Hensen N."/>
            <person name="Bonometti L."/>
            <person name="Westerberg I."/>
            <person name="Brannstrom I.O."/>
            <person name="Guillou S."/>
            <person name="Cros-Aarteil S."/>
            <person name="Calhoun S."/>
            <person name="Haridas S."/>
            <person name="Kuo A."/>
            <person name="Mondo S."/>
            <person name="Pangilinan J."/>
            <person name="Riley R."/>
            <person name="Labutti K."/>
            <person name="Andreopoulos B."/>
            <person name="Lipzen A."/>
            <person name="Chen C."/>
            <person name="Yanf M."/>
            <person name="Daum C."/>
            <person name="Ng V."/>
            <person name="Clum A."/>
            <person name="Ohm R."/>
            <person name="Martin F."/>
            <person name="Silar P."/>
            <person name="Natvig D."/>
            <person name="Lalanne C."/>
            <person name="Gautier V."/>
            <person name="Ament-Velasquez S.L."/>
            <person name="Kruys A."/>
            <person name="Hutchinson M.I."/>
            <person name="Powell A.J."/>
            <person name="Barry K."/>
            <person name="Miller A.N."/>
            <person name="Grigoriev I.V."/>
            <person name="Debuchy R."/>
            <person name="Gladieux P."/>
            <person name="Thoren M.H."/>
            <person name="Johannesson H."/>
        </authorList>
    </citation>
    <scope>NUCLEOTIDE SEQUENCE</scope>
    <source>
        <strain evidence="2">CBS 990.96</strain>
    </source>
</reference>
<sequence>MENGRERWGLVNCDTPDGYYLAYNLEVDRRKAEREKQRNLFVKSYFHQWPRRVCNLLPTGRHLGSRSLVRLVKLVRRCRPPLLGLPRWDSHPLRAHQGSRTLSGIEVPAGKILAPSVTCFFPVFPGLSPRLLIKSRLEKMWGMCERKNAIPPRDHQKPVNHREGARGPFPPQSHPLGIGGLMLGREGGEMVMETGDGEGREKEGEMGRERKTENGDDDFRWECCLFRRLHCMTEIQSHFPATLQLSGTNSWICGGPWMLLLPACWYQPDTFQPEVVVPTHPSYFFPGCKVHKVIPR</sequence>
<organism evidence="2 3">
    <name type="scientific">Podospora fimiseda</name>
    <dbReference type="NCBI Taxonomy" id="252190"/>
    <lineage>
        <taxon>Eukaryota</taxon>
        <taxon>Fungi</taxon>
        <taxon>Dikarya</taxon>
        <taxon>Ascomycota</taxon>
        <taxon>Pezizomycotina</taxon>
        <taxon>Sordariomycetes</taxon>
        <taxon>Sordariomycetidae</taxon>
        <taxon>Sordariales</taxon>
        <taxon>Podosporaceae</taxon>
        <taxon>Podospora</taxon>
    </lineage>
</organism>
<dbReference type="AlphaFoldDB" id="A0AAN7BZJ0"/>
<comment type="caution">
    <text evidence="2">The sequence shown here is derived from an EMBL/GenBank/DDBJ whole genome shotgun (WGS) entry which is preliminary data.</text>
</comment>
<proteinExistence type="predicted"/>
<evidence type="ECO:0000256" key="1">
    <source>
        <dbReference type="SAM" id="MobiDB-lite"/>
    </source>
</evidence>
<feature type="compositionally biased region" description="Basic and acidic residues" evidence="1">
    <location>
        <begin position="149"/>
        <end position="165"/>
    </location>
</feature>
<dbReference type="EMBL" id="MU865288">
    <property type="protein sequence ID" value="KAK4232286.1"/>
    <property type="molecule type" value="Genomic_DNA"/>
</dbReference>
<accession>A0AAN7BZJ0</accession>
<dbReference type="Proteomes" id="UP001301958">
    <property type="component" value="Unassembled WGS sequence"/>
</dbReference>
<evidence type="ECO:0000313" key="2">
    <source>
        <dbReference type="EMBL" id="KAK4232286.1"/>
    </source>
</evidence>
<evidence type="ECO:0000313" key="3">
    <source>
        <dbReference type="Proteomes" id="UP001301958"/>
    </source>
</evidence>
<name>A0AAN7BZJ0_9PEZI</name>
<feature type="compositionally biased region" description="Basic and acidic residues" evidence="1">
    <location>
        <begin position="197"/>
        <end position="213"/>
    </location>
</feature>
<reference evidence="2" key="1">
    <citation type="journal article" date="2023" name="Mol. Phylogenet. Evol.">
        <title>Genome-scale phylogeny and comparative genomics of the fungal order Sordariales.</title>
        <authorList>
            <person name="Hensen N."/>
            <person name="Bonometti L."/>
            <person name="Westerberg I."/>
            <person name="Brannstrom I.O."/>
            <person name="Guillou S."/>
            <person name="Cros-Aarteil S."/>
            <person name="Calhoun S."/>
            <person name="Haridas S."/>
            <person name="Kuo A."/>
            <person name="Mondo S."/>
            <person name="Pangilinan J."/>
            <person name="Riley R."/>
            <person name="LaButti K."/>
            <person name="Andreopoulos B."/>
            <person name="Lipzen A."/>
            <person name="Chen C."/>
            <person name="Yan M."/>
            <person name="Daum C."/>
            <person name="Ng V."/>
            <person name="Clum A."/>
            <person name="Steindorff A."/>
            <person name="Ohm R.A."/>
            <person name="Martin F."/>
            <person name="Silar P."/>
            <person name="Natvig D.O."/>
            <person name="Lalanne C."/>
            <person name="Gautier V."/>
            <person name="Ament-Velasquez S.L."/>
            <person name="Kruys A."/>
            <person name="Hutchinson M.I."/>
            <person name="Powell A.J."/>
            <person name="Barry K."/>
            <person name="Miller A.N."/>
            <person name="Grigoriev I.V."/>
            <person name="Debuchy R."/>
            <person name="Gladieux P."/>
            <person name="Hiltunen Thoren M."/>
            <person name="Johannesson H."/>
        </authorList>
    </citation>
    <scope>NUCLEOTIDE SEQUENCE</scope>
    <source>
        <strain evidence="2">CBS 990.96</strain>
    </source>
</reference>
<keyword evidence="3" id="KW-1185">Reference proteome</keyword>
<gene>
    <name evidence="2" type="ORF">QBC38DRAFT_519815</name>
</gene>